<reference evidence="4" key="1">
    <citation type="journal article" date="2021" name="BMC Genomics">
        <title>Chromosome-level genome assembly and manually-curated proteome of model necrotroph Parastagonospora nodorum Sn15 reveals a genome-wide trove of candidate effector homologs, and redundancy of virulence-related functions within an accessory chromosome.</title>
        <authorList>
            <person name="Bertazzoni S."/>
            <person name="Jones D.A.B."/>
            <person name="Phan H.T."/>
            <person name="Tan K.-C."/>
            <person name="Hane J.K."/>
        </authorList>
    </citation>
    <scope>NUCLEOTIDE SEQUENCE [LARGE SCALE GENOMIC DNA]</scope>
    <source>
        <strain evidence="4">SN15 / ATCC MYA-4574 / FGSC 10173)</strain>
    </source>
</reference>
<dbReference type="RefSeq" id="XP_001806393.1">
    <property type="nucleotide sequence ID" value="XM_001806341.1"/>
</dbReference>
<dbReference type="EMBL" id="CP069045">
    <property type="protein sequence ID" value="QRD07676.1"/>
    <property type="molecule type" value="Genomic_DNA"/>
</dbReference>
<dbReference type="OrthoDB" id="414781at2759"/>
<dbReference type="GO" id="GO:0003924">
    <property type="term" value="F:GTPase activity"/>
    <property type="evidence" value="ECO:0007669"/>
    <property type="project" value="InterPro"/>
</dbReference>
<keyword evidence="4" id="KW-1185">Reference proteome</keyword>
<evidence type="ECO:0000313" key="4">
    <source>
        <dbReference type="Proteomes" id="UP000663193"/>
    </source>
</evidence>
<organism evidence="3 4">
    <name type="scientific">Phaeosphaeria nodorum (strain SN15 / ATCC MYA-4574 / FGSC 10173)</name>
    <name type="common">Glume blotch fungus</name>
    <name type="synonym">Parastagonospora nodorum</name>
    <dbReference type="NCBI Taxonomy" id="321614"/>
    <lineage>
        <taxon>Eukaryota</taxon>
        <taxon>Fungi</taxon>
        <taxon>Dikarya</taxon>
        <taxon>Ascomycota</taxon>
        <taxon>Pezizomycotina</taxon>
        <taxon>Dothideomycetes</taxon>
        <taxon>Pleosporomycetidae</taxon>
        <taxon>Pleosporales</taxon>
        <taxon>Pleosporineae</taxon>
        <taxon>Phaeosphaeriaceae</taxon>
        <taxon>Parastagonospora</taxon>
    </lineage>
</organism>
<dbReference type="InterPro" id="IPR006689">
    <property type="entry name" value="Small_GTPase_ARF/SAR"/>
</dbReference>
<gene>
    <name evidence="3" type="ORF">JI435_447970</name>
</gene>
<dbReference type="VEuPathDB" id="FungiDB:JI435_447970"/>
<evidence type="ECO:0000256" key="1">
    <source>
        <dbReference type="ARBA" id="ARBA00022741"/>
    </source>
</evidence>
<dbReference type="InterPro" id="IPR027417">
    <property type="entry name" value="P-loop_NTPase"/>
</dbReference>
<dbReference type="SUPFAM" id="SSF52540">
    <property type="entry name" value="P-loop containing nucleoside triphosphate hydrolases"/>
    <property type="match status" value="1"/>
</dbReference>
<keyword evidence="2" id="KW-0342">GTP-binding</keyword>
<accession>A0A7U2ID59</accession>
<proteinExistence type="predicted"/>
<evidence type="ECO:0000256" key="2">
    <source>
        <dbReference type="ARBA" id="ARBA00023134"/>
    </source>
</evidence>
<dbReference type="Pfam" id="PF00025">
    <property type="entry name" value="Arf"/>
    <property type="match status" value="1"/>
</dbReference>
<name>A0A7U2ID59_PHANO</name>
<dbReference type="Proteomes" id="UP000663193">
    <property type="component" value="Chromosome 23"/>
</dbReference>
<dbReference type="KEGG" id="pno:SNOG_16269"/>
<dbReference type="Gene3D" id="3.40.50.300">
    <property type="entry name" value="P-loop containing nucleotide triphosphate hydrolases"/>
    <property type="match status" value="1"/>
</dbReference>
<evidence type="ECO:0000313" key="3">
    <source>
        <dbReference type="EMBL" id="QRD07676.1"/>
    </source>
</evidence>
<protein>
    <submittedName>
        <fullName evidence="3">Uncharacterized protein</fullName>
    </submittedName>
</protein>
<keyword evidence="1" id="KW-0547">Nucleotide-binding</keyword>
<dbReference type="GO" id="GO:0005525">
    <property type="term" value="F:GTP binding"/>
    <property type="evidence" value="ECO:0007669"/>
    <property type="project" value="UniProtKB-KW"/>
</dbReference>
<sequence length="78" mass="8365">MNLYATKCSVFLLGLDNAGKTTLLKQIKGAYAASHPNLRTVPTVSQNISHAIVGRLVNSAEVFNALLEGRLLLHTSTT</sequence>
<dbReference type="AlphaFoldDB" id="A0A7U2ID59"/>